<dbReference type="EMBL" id="CP000230">
    <property type="protein sequence ID" value="ABC20853.1"/>
    <property type="molecule type" value="Genomic_DNA"/>
</dbReference>
<protein>
    <submittedName>
        <fullName evidence="8">Lysine exporter protein (LYSE/YGGA)</fullName>
    </submittedName>
</protein>
<dbReference type="EnsemblBacteria" id="ABC20853">
    <property type="protein sequence ID" value="ABC20853"/>
    <property type="gene ID" value="Rru_A0048"/>
</dbReference>
<keyword evidence="5 7" id="KW-1133">Transmembrane helix</keyword>
<dbReference type="GO" id="GO:0042970">
    <property type="term" value="F:homoserine transmembrane transporter activity"/>
    <property type="evidence" value="ECO:0007669"/>
    <property type="project" value="TreeGrafter"/>
</dbReference>
<name>Q2RYE2_RHORT</name>
<feature type="transmembrane region" description="Helical" evidence="7">
    <location>
        <begin position="6"/>
        <end position="28"/>
    </location>
</feature>
<dbReference type="eggNOG" id="COG1280">
    <property type="taxonomic scope" value="Bacteria"/>
</dbReference>
<evidence type="ECO:0000256" key="4">
    <source>
        <dbReference type="ARBA" id="ARBA00022692"/>
    </source>
</evidence>
<dbReference type="STRING" id="269796.Rru_A0048"/>
<evidence type="ECO:0000256" key="7">
    <source>
        <dbReference type="SAM" id="Phobius"/>
    </source>
</evidence>
<dbReference type="PhylomeDB" id="Q2RYE2"/>
<accession>Q2RYE2</accession>
<feature type="transmembrane region" description="Helical" evidence="7">
    <location>
        <begin position="74"/>
        <end position="92"/>
    </location>
</feature>
<evidence type="ECO:0000313" key="8">
    <source>
        <dbReference type="EMBL" id="ABC20853.1"/>
    </source>
</evidence>
<dbReference type="PANTHER" id="PTHR30086">
    <property type="entry name" value="ARGININE EXPORTER PROTEIN ARGO"/>
    <property type="match status" value="1"/>
</dbReference>
<keyword evidence="9" id="KW-1185">Reference proteome</keyword>
<feature type="transmembrane region" description="Helical" evidence="7">
    <location>
        <begin position="147"/>
        <end position="167"/>
    </location>
</feature>
<reference evidence="8 9" key="1">
    <citation type="journal article" date="2011" name="Stand. Genomic Sci.">
        <title>Complete genome sequence of Rhodospirillum rubrum type strain (S1).</title>
        <authorList>
            <person name="Munk A.C."/>
            <person name="Copeland A."/>
            <person name="Lucas S."/>
            <person name="Lapidus A."/>
            <person name="Del Rio T.G."/>
            <person name="Barry K."/>
            <person name="Detter J.C."/>
            <person name="Hammon N."/>
            <person name="Israni S."/>
            <person name="Pitluck S."/>
            <person name="Brettin T."/>
            <person name="Bruce D."/>
            <person name="Han C."/>
            <person name="Tapia R."/>
            <person name="Gilna P."/>
            <person name="Schmutz J."/>
            <person name="Larimer F."/>
            <person name="Land M."/>
            <person name="Kyrpides N.C."/>
            <person name="Mavromatis K."/>
            <person name="Richardson P."/>
            <person name="Rohde M."/>
            <person name="Goker M."/>
            <person name="Klenk H.P."/>
            <person name="Zhang Y."/>
            <person name="Roberts G.P."/>
            <person name="Reslewic S."/>
            <person name="Schwartz D.C."/>
        </authorList>
    </citation>
    <scope>NUCLEOTIDE SEQUENCE [LARGE SCALE GENOMIC DNA]</scope>
    <source>
        <strain evidence="9">ATCC 11170 / ATH 1.1.1 / DSM 467 / LMG 4362 / NCIMB 8255 / S1</strain>
    </source>
</reference>
<feature type="transmembrane region" description="Helical" evidence="7">
    <location>
        <begin position="40"/>
        <end position="68"/>
    </location>
</feature>
<evidence type="ECO:0000256" key="6">
    <source>
        <dbReference type="ARBA" id="ARBA00023136"/>
    </source>
</evidence>
<dbReference type="HOGENOM" id="CLU_079569_2_3_5"/>
<dbReference type="PANTHER" id="PTHR30086:SF14">
    <property type="entry name" value="HOMOSERINE_HOMOSERINE LACTONE EFFLUX PROTEIN"/>
    <property type="match status" value="1"/>
</dbReference>
<keyword evidence="3" id="KW-1003">Cell membrane</keyword>
<dbReference type="PIRSF" id="PIRSF006324">
    <property type="entry name" value="LeuE"/>
    <property type="match status" value="1"/>
</dbReference>
<dbReference type="AlphaFoldDB" id="Q2RYE2"/>
<dbReference type="InterPro" id="IPR001123">
    <property type="entry name" value="LeuE-type"/>
</dbReference>
<dbReference type="Pfam" id="PF01810">
    <property type="entry name" value="LysE"/>
    <property type="match status" value="1"/>
</dbReference>
<evidence type="ECO:0000313" key="9">
    <source>
        <dbReference type="Proteomes" id="UP000001929"/>
    </source>
</evidence>
<dbReference type="KEGG" id="rru:Rru_A0048"/>
<evidence type="ECO:0000256" key="5">
    <source>
        <dbReference type="ARBA" id="ARBA00022989"/>
    </source>
</evidence>
<evidence type="ECO:0000256" key="3">
    <source>
        <dbReference type="ARBA" id="ARBA00022475"/>
    </source>
</evidence>
<proteinExistence type="inferred from homology"/>
<comment type="subcellular location">
    <subcellularLocation>
        <location evidence="1">Cell membrane</location>
        <topology evidence="1">Multi-pass membrane protein</topology>
    </subcellularLocation>
</comment>
<dbReference type="RefSeq" id="WP_011387809.1">
    <property type="nucleotide sequence ID" value="NC_007643.1"/>
</dbReference>
<keyword evidence="6 7" id="KW-0472">Membrane</keyword>
<evidence type="ECO:0000256" key="2">
    <source>
        <dbReference type="ARBA" id="ARBA00007928"/>
    </source>
</evidence>
<gene>
    <name evidence="8" type="ordered locus">Rru_A0048</name>
</gene>
<evidence type="ECO:0000256" key="1">
    <source>
        <dbReference type="ARBA" id="ARBA00004651"/>
    </source>
</evidence>
<dbReference type="GO" id="GO:0005886">
    <property type="term" value="C:plasma membrane"/>
    <property type="evidence" value="ECO:0007669"/>
    <property type="project" value="UniProtKB-SubCell"/>
</dbReference>
<sequence>MTIETWGLFCAAVFVLAGTPGPNMLHVLTRSVKFGARRSIPAMLGCLSALMTILLASATGLSAVLIAAPGLFEALRYVGVAYLVYLGVKAWRGEEAAVDPALPALPVSISAWALFRGGFLIGISNPKAILFAAAFLPQFVSQSAPQIPQFAVLIVTFAAVELFWYAIYGMGGQKLAGYLIRPALKRAFNRLTGGIFMGFGVALLRVRF</sequence>
<keyword evidence="4 7" id="KW-0812">Transmembrane</keyword>
<comment type="similarity">
    <text evidence="2">Belongs to the Rht family.</text>
</comment>
<feature type="transmembrane region" description="Helical" evidence="7">
    <location>
        <begin position="187"/>
        <end position="206"/>
    </location>
</feature>
<organism evidence="8 9">
    <name type="scientific">Rhodospirillum rubrum (strain ATCC 11170 / ATH 1.1.1 / DSM 467 / LMG 4362 / NCIMB 8255 / S1)</name>
    <dbReference type="NCBI Taxonomy" id="269796"/>
    <lineage>
        <taxon>Bacteria</taxon>
        <taxon>Pseudomonadati</taxon>
        <taxon>Pseudomonadota</taxon>
        <taxon>Alphaproteobacteria</taxon>
        <taxon>Rhodospirillales</taxon>
        <taxon>Rhodospirillaceae</taxon>
        <taxon>Rhodospirillum</taxon>
    </lineage>
</organism>
<dbReference type="Proteomes" id="UP000001929">
    <property type="component" value="Chromosome"/>
</dbReference>
<dbReference type="PATRIC" id="fig|269796.9.peg.97"/>